<dbReference type="PANTHER" id="PTHR30572">
    <property type="entry name" value="MEMBRANE COMPONENT OF TRANSPORTER-RELATED"/>
    <property type="match status" value="1"/>
</dbReference>
<evidence type="ECO:0000313" key="10">
    <source>
        <dbReference type="Proteomes" id="UP000242141"/>
    </source>
</evidence>
<feature type="domain" description="ABC3 transporter permease C-terminal" evidence="8">
    <location>
        <begin position="1132"/>
        <end position="1245"/>
    </location>
</feature>
<evidence type="ECO:0000256" key="7">
    <source>
        <dbReference type="SAM" id="Phobius"/>
    </source>
</evidence>
<keyword evidence="3 7" id="KW-0812">Transmembrane</keyword>
<comment type="subcellular location">
    <subcellularLocation>
        <location evidence="1">Cell membrane</location>
        <topology evidence="1">Multi-pass membrane protein</topology>
    </subcellularLocation>
</comment>
<name>A0A0G7ZN81_9MOLU</name>
<dbReference type="GO" id="GO:0005886">
    <property type="term" value="C:plasma membrane"/>
    <property type="evidence" value="ECO:0007669"/>
    <property type="project" value="UniProtKB-SubCell"/>
</dbReference>
<keyword evidence="2" id="KW-1003">Cell membrane</keyword>
<dbReference type="EMBL" id="CWGI01000001">
    <property type="protein sequence ID" value="CRX37153.1"/>
    <property type="molecule type" value="Genomic_DNA"/>
</dbReference>
<dbReference type="InterPro" id="IPR003838">
    <property type="entry name" value="ABC3_permease_C"/>
</dbReference>
<feature type="transmembrane region" description="Helical" evidence="7">
    <location>
        <begin position="6"/>
        <end position="28"/>
    </location>
</feature>
<dbReference type="Pfam" id="PF02687">
    <property type="entry name" value="FtsX"/>
    <property type="match status" value="2"/>
</dbReference>
<feature type="transmembrane region" description="Helical" evidence="7">
    <location>
        <begin position="1223"/>
        <end position="1247"/>
    </location>
</feature>
<reference evidence="10" key="1">
    <citation type="submission" date="2015-05" db="EMBL/GenBank/DDBJ databases">
        <authorList>
            <person name="Collingro A."/>
        </authorList>
    </citation>
    <scope>NUCLEOTIDE SEQUENCE [LARGE SCALE GENOMIC DNA]</scope>
    <source>
        <strain evidence="10">Ps</strain>
    </source>
</reference>
<sequence>MEILLLIIKILVYIFAIIGVLILLYFIFNFFRSKQVNKSVTKDVFKGKLSIFILLLFYFSSFALIGGLTTYNDKEKDAANRLVVTDRNIGQAYLIPGNISLQNYDEYSGEIEELNKNNDWKNLYYFFFETEDNTNDTFYEDFIFPIINDEQNYEYLFNDVIFNEYVKVYYYYWYLDYPDEDFENLQAEADQFWETSYVGSSFFGNIENIIGIYFFYKNIINPYYNGENNEDHGDIYNLYGQVDYDIQLQYVYSPPFSNNDNEDGTSPSYLFLGFNGLNNSYSSHLRSKDGQYSKKMDVPIINENFTNLSNQDLLNNVFAADYNETLNDQVIYGDGTNQNPYKVLMIDTYYQANKDFFQENNNVFTIGPYYFEVVATGWFPNVSYPIHNVNNILTDVNNEQTMMLNNYALANIARGNQDFVIYYGFENLYKKIDSYEDIISGPISEDIQDQANYLVWYTERSYQNNFFQNDRYYNYSENNDITISSNGIVEARANSLLLEIQAEKSFISVFRFIFLIVIIITLVLLIQKRISDSSKNLGTLKALGMSNIRISSSYIIYPIIITTIGAFIALLLAIPVSLYFIGILTEHFAVPISTAATFSLNSFLIVYISPLLITCGISFLISYYVLRKPTLKLLQGSYKNKPGFVVIYLGKLIPNSFSFSTSYKIKSLFRSTGKSFILFFAMIFSTLLVALSFSGSTMVSSIISGAENELNYQSFSPLNSNLNYLSSDYQDDSIDWYQNIDNNLFDFDFEYSAINWDFSSVTAITDEGKYQQMGEVILNSPYIFDYDSINDQYDISYLSAESLLNYFNFLANNSEVLSYSDQNFTGSSINNSDLLVISFYFWEYSYLNYLVYANDQAIPINQFISETISTYDPNLGLISLQVLFPNDSSGKIYQDIYIDINFGNYFYNSDQQALAFSDTIEFESSDKDKKEQFAILSLNDIDQINDNMYKNIANLDKAIDNFNNYESTIDQNGNYYLPIILSDYYYKEIKNIANYEGKDQNGYEIYDGTIEYKDQNGIHKNKEVNFVIVGTYSSYVSNSIYTTRDAISISVDDQLSYIPHYIYSQNFYRQVYSFAISDSLIQQILINGGDYSISIEEILNNNYLLIEQFSVDNDIVFDQIDSAYSLISGLLIIICVFALIVAFVLISITIKVVADNSLNEVSMLKVFGYTNWKATSLVMTSYIIILILSFVLSISLIFVFLAGLSALLTNLTGTTYKFILTGLQLWILIAIILGLIIILLIFVYVTFAKANPLDAIKETEE</sequence>
<protein>
    <submittedName>
        <fullName evidence="9">| / FtsX-like permease family protein / 22136:25867 Forward</fullName>
    </submittedName>
</protein>
<evidence type="ECO:0000256" key="3">
    <source>
        <dbReference type="ARBA" id="ARBA00022692"/>
    </source>
</evidence>
<keyword evidence="5 7" id="KW-0472">Membrane</keyword>
<keyword evidence="10" id="KW-1185">Reference proteome</keyword>
<dbReference type="Proteomes" id="UP000242141">
    <property type="component" value="Unassembled WGS sequence"/>
</dbReference>
<evidence type="ECO:0000256" key="6">
    <source>
        <dbReference type="ARBA" id="ARBA00038076"/>
    </source>
</evidence>
<dbReference type="InterPro" id="IPR050250">
    <property type="entry name" value="Macrolide_Exporter_MacB"/>
</dbReference>
<proteinExistence type="inferred from homology"/>
<feature type="transmembrane region" description="Helical" evidence="7">
    <location>
        <begin position="1126"/>
        <end position="1153"/>
    </location>
</feature>
<feature type="transmembrane region" description="Helical" evidence="7">
    <location>
        <begin position="555"/>
        <end position="584"/>
    </location>
</feature>
<dbReference type="GO" id="GO:0022857">
    <property type="term" value="F:transmembrane transporter activity"/>
    <property type="evidence" value="ECO:0007669"/>
    <property type="project" value="TreeGrafter"/>
</dbReference>
<dbReference type="PANTHER" id="PTHR30572:SF4">
    <property type="entry name" value="ABC TRANSPORTER PERMEASE YTRF"/>
    <property type="match status" value="1"/>
</dbReference>
<evidence type="ECO:0000313" key="9">
    <source>
        <dbReference type="EMBL" id="CRX37153.1"/>
    </source>
</evidence>
<feature type="transmembrane region" description="Helical" evidence="7">
    <location>
        <begin position="1174"/>
        <end position="1203"/>
    </location>
</feature>
<evidence type="ECO:0000256" key="2">
    <source>
        <dbReference type="ARBA" id="ARBA00022475"/>
    </source>
</evidence>
<keyword evidence="4 7" id="KW-1133">Transmembrane helix</keyword>
<evidence type="ECO:0000256" key="1">
    <source>
        <dbReference type="ARBA" id="ARBA00004651"/>
    </source>
</evidence>
<feature type="domain" description="ABC3 transporter permease C-terminal" evidence="8">
    <location>
        <begin position="509"/>
        <end position="629"/>
    </location>
</feature>
<feature type="transmembrane region" description="Helical" evidence="7">
    <location>
        <begin position="604"/>
        <end position="626"/>
    </location>
</feature>
<comment type="similarity">
    <text evidence="6">Belongs to the ABC-4 integral membrane protein family.</text>
</comment>
<organism evidence="9 10">
    <name type="scientific">Candidatus Hepatoplasma crinochetorum</name>
    <dbReference type="NCBI Taxonomy" id="295596"/>
    <lineage>
        <taxon>Bacteria</taxon>
        <taxon>Bacillati</taxon>
        <taxon>Mycoplasmatota</taxon>
        <taxon>Mollicutes</taxon>
        <taxon>Candidatus Hepatoplasmataceae</taxon>
        <taxon>Candidatus Hepatoplasma</taxon>
    </lineage>
</organism>
<evidence type="ECO:0000256" key="4">
    <source>
        <dbReference type="ARBA" id="ARBA00022989"/>
    </source>
</evidence>
<feature type="transmembrane region" description="Helical" evidence="7">
    <location>
        <begin position="676"/>
        <end position="694"/>
    </location>
</feature>
<feature type="transmembrane region" description="Helical" evidence="7">
    <location>
        <begin position="506"/>
        <end position="526"/>
    </location>
</feature>
<dbReference type="AlphaFoldDB" id="A0A0G7ZN81"/>
<accession>A0A0G7ZN81</accession>
<feature type="transmembrane region" description="Helical" evidence="7">
    <location>
        <begin position="49"/>
        <end position="71"/>
    </location>
</feature>
<evidence type="ECO:0000259" key="8">
    <source>
        <dbReference type="Pfam" id="PF02687"/>
    </source>
</evidence>
<evidence type="ECO:0000256" key="5">
    <source>
        <dbReference type="ARBA" id="ARBA00023136"/>
    </source>
</evidence>
<gene>
    <name evidence="9" type="ORF">HEPPS_03720</name>
</gene>